<dbReference type="Pfam" id="PF00857">
    <property type="entry name" value="Isochorismatase"/>
    <property type="match status" value="1"/>
</dbReference>
<reference evidence="4 5" key="1">
    <citation type="submission" date="2016-07" db="EMBL/GenBank/DDBJ databases">
        <title>Characterization of isolates of Eisenbergiella tayi derived from blood cultures, using whole genome sequencing.</title>
        <authorList>
            <person name="Burdz T."/>
            <person name="Wiebe D."/>
            <person name="Huynh C."/>
            <person name="Bernard K."/>
        </authorList>
    </citation>
    <scope>NUCLEOTIDE SEQUENCE [LARGE SCALE GENOMIC DNA]</scope>
    <source>
        <strain evidence="4 5">NML 110608</strain>
    </source>
</reference>
<organism evidence="4 5">
    <name type="scientific">Eisenbergiella tayi</name>
    <dbReference type="NCBI Taxonomy" id="1432052"/>
    <lineage>
        <taxon>Bacteria</taxon>
        <taxon>Bacillati</taxon>
        <taxon>Bacillota</taxon>
        <taxon>Clostridia</taxon>
        <taxon>Lachnospirales</taxon>
        <taxon>Lachnospiraceae</taxon>
        <taxon>Eisenbergiella</taxon>
    </lineage>
</organism>
<accession>A0A1E3ABY3</accession>
<proteinExistence type="inferred from homology"/>
<dbReference type="EMBL" id="MCGH01000002">
    <property type="protein sequence ID" value="ODM05901.1"/>
    <property type="molecule type" value="Genomic_DNA"/>
</dbReference>
<dbReference type="RefSeq" id="WP_069152022.1">
    <property type="nucleotide sequence ID" value="NZ_MCGH01000002.1"/>
</dbReference>
<dbReference type="InterPro" id="IPR000868">
    <property type="entry name" value="Isochorismatase-like_dom"/>
</dbReference>
<evidence type="ECO:0000313" key="4">
    <source>
        <dbReference type="EMBL" id="ODM05901.1"/>
    </source>
</evidence>
<evidence type="ECO:0000256" key="1">
    <source>
        <dbReference type="ARBA" id="ARBA00006336"/>
    </source>
</evidence>
<dbReference type="PANTHER" id="PTHR43540:SF6">
    <property type="entry name" value="ISOCHORISMATASE-LIKE DOMAIN-CONTAINING PROTEIN"/>
    <property type="match status" value="1"/>
</dbReference>
<feature type="domain" description="Isochorismatase-like" evidence="3">
    <location>
        <begin position="3"/>
        <end position="148"/>
    </location>
</feature>
<dbReference type="InterPro" id="IPR036380">
    <property type="entry name" value="Isochorismatase-like_sf"/>
</dbReference>
<dbReference type="Gene3D" id="3.40.50.850">
    <property type="entry name" value="Isochorismatase-like"/>
    <property type="match status" value="1"/>
</dbReference>
<sequence>MKALLVIDMQENYLGKNAKSHYDAEGLIQNINRRIAECQENKELIIYIVNRFFYQRKAFRPQLADGLTVASELLFEKQHADCFSNPDLVRFLEENSVDEVEVVGIDGQFCVGMSALGAVKHGLTAIFNSECVGVKNKAGFQKMKDRLEKAKVIFI</sequence>
<evidence type="ECO:0000259" key="3">
    <source>
        <dbReference type="Pfam" id="PF00857"/>
    </source>
</evidence>
<dbReference type="CDD" id="cd00431">
    <property type="entry name" value="cysteine_hydrolases"/>
    <property type="match status" value="1"/>
</dbReference>
<keyword evidence="2" id="KW-0378">Hydrolase</keyword>
<dbReference type="Proteomes" id="UP000094067">
    <property type="component" value="Unassembled WGS sequence"/>
</dbReference>
<comment type="similarity">
    <text evidence="1">Belongs to the isochorismatase family.</text>
</comment>
<dbReference type="SUPFAM" id="SSF52499">
    <property type="entry name" value="Isochorismatase-like hydrolases"/>
    <property type="match status" value="1"/>
</dbReference>
<evidence type="ECO:0000256" key="2">
    <source>
        <dbReference type="ARBA" id="ARBA00022801"/>
    </source>
</evidence>
<protein>
    <submittedName>
        <fullName evidence="4">Nicotinamidase/pyrazinamidase</fullName>
    </submittedName>
</protein>
<dbReference type="InterPro" id="IPR050272">
    <property type="entry name" value="Isochorismatase-like_hydrls"/>
</dbReference>
<gene>
    <name evidence="4" type="ORF">BEI61_01790</name>
</gene>
<dbReference type="GO" id="GO:0016787">
    <property type="term" value="F:hydrolase activity"/>
    <property type="evidence" value="ECO:0007669"/>
    <property type="project" value="UniProtKB-KW"/>
</dbReference>
<evidence type="ECO:0000313" key="5">
    <source>
        <dbReference type="Proteomes" id="UP000094067"/>
    </source>
</evidence>
<comment type="caution">
    <text evidence="4">The sequence shown here is derived from an EMBL/GenBank/DDBJ whole genome shotgun (WGS) entry which is preliminary data.</text>
</comment>
<name>A0A1E3ABY3_9FIRM</name>
<dbReference type="AlphaFoldDB" id="A0A1E3ABY3"/>
<dbReference type="PANTHER" id="PTHR43540">
    <property type="entry name" value="PEROXYUREIDOACRYLATE/UREIDOACRYLATE AMIDOHYDROLASE-RELATED"/>
    <property type="match status" value="1"/>
</dbReference>